<feature type="domain" description="MYND-type" evidence="7">
    <location>
        <begin position="596"/>
        <end position="631"/>
    </location>
</feature>
<feature type="compositionally biased region" description="Polar residues" evidence="5">
    <location>
        <begin position="233"/>
        <end position="243"/>
    </location>
</feature>
<evidence type="ECO:0000313" key="8">
    <source>
        <dbReference type="EMBL" id="TIA32679.1"/>
    </source>
</evidence>
<feature type="compositionally biased region" description="Polar residues" evidence="5">
    <location>
        <begin position="207"/>
        <end position="226"/>
    </location>
</feature>
<evidence type="ECO:0000256" key="4">
    <source>
        <dbReference type="PROSITE-ProRule" id="PRU00134"/>
    </source>
</evidence>
<keyword evidence="2 4" id="KW-0863">Zinc-finger</keyword>
<reference evidence="8 9" key="1">
    <citation type="submission" date="2018-10" db="EMBL/GenBank/DDBJ databases">
        <title>Fifty Aureobasidium pullulans genomes reveal a recombining polyextremotolerant generalist.</title>
        <authorList>
            <person name="Gostincar C."/>
            <person name="Turk M."/>
            <person name="Zajc J."/>
            <person name="Gunde-Cimerman N."/>
        </authorList>
    </citation>
    <scope>NUCLEOTIDE SEQUENCE [LARGE SCALE GENOMIC DNA]</scope>
    <source>
        <strain evidence="8 9">EXF-1645</strain>
    </source>
</reference>
<evidence type="ECO:0000259" key="7">
    <source>
        <dbReference type="PROSITE" id="PS50865"/>
    </source>
</evidence>
<feature type="region of interest" description="Disordered" evidence="5">
    <location>
        <begin position="548"/>
        <end position="576"/>
    </location>
</feature>
<feature type="transmembrane region" description="Helical" evidence="6">
    <location>
        <begin position="12"/>
        <end position="35"/>
    </location>
</feature>
<dbReference type="SUPFAM" id="SSF144232">
    <property type="entry name" value="HIT/MYND zinc finger-like"/>
    <property type="match status" value="1"/>
</dbReference>
<protein>
    <recommendedName>
        <fullName evidence="7">MYND-type domain-containing protein</fullName>
    </recommendedName>
</protein>
<evidence type="ECO:0000256" key="5">
    <source>
        <dbReference type="SAM" id="MobiDB-lite"/>
    </source>
</evidence>
<evidence type="ECO:0000256" key="3">
    <source>
        <dbReference type="ARBA" id="ARBA00022833"/>
    </source>
</evidence>
<sequence>MVMASDPDRGLSGWGIFFLVAFVFIVIGGCAWIIFTQYRARRLGLPAPSLNPFTRGRRQQNSYVAPSAAAGGIGGWIKDKVGALKSSVGGGRSSGGAYEPSGGYGRGGHRGFGPLDPDEAWDSRVGNEADYGVNRDGYYEEHDLGSPDMNSGPYGGHGYGGGSVGVGGIEETRGRAASRQRELDSRYDEEMHGTNPFGDNTAERSSLKNNGSRPTVDTTVGASVQKQPHHKNQQSLGAQSADSPSERRSIFREDIRWSSFCTDVMLLAVSLSFAQHPKTGAKLPHRITIQQSNNFDLTPGLNNLVISKLTDGRRHMLLSNPVLIPVYTNEHEASTPHGIKCIPRMRLSHTHDDPADESYLINEPACDARNIADVARLLQQGVPGITVHHSWHHDGILVLTLEADNNIRPGSSNKKITVRTTASFLVVGHTRGDIGKVVMLRLSDSMKPLASVGLEIFTTEGLWEAADFEWCSGLQIKWQPHTAKNGRMSARWGRNKVIEGRKTLGKNILTEIVKAGPKNHMIWADKIKRLLADRSVWNVEAGRALKEPPSRENCVTKTTKTTSKVSKRKHTSTSTFTTAPRTKVTLKADVDHPWQCAVCSEPGKLCGSCENIHYCGPVCQKADWKVHKLLCRSFKAARDPPGPDMMRVIAFPFHSAKPEFLWMPIRPGKFQRPIVGTYFDFNINLATDTHSFAIEPSTGKKLPLRVAIQTRDTASSDGSLLNRAIYHLTGGTTYQQFAGPVLAYGRGIEGEKDKHVNLDTTHLNVIKDWFTIGFHVNKNEKAYLERYDEETEMFGAGISKECADDFEKELLANNETSPTFTPQDFSNPAFFEWYEKMEQFKQKWVAKKQAKEIALSIRSPGRFPDPIGEKELAWRNEMRVSGRKFNQEIMMHIIWESATKIWGGRGR</sequence>
<dbReference type="AlphaFoldDB" id="A0A4T0BES4"/>
<evidence type="ECO:0000256" key="6">
    <source>
        <dbReference type="SAM" id="Phobius"/>
    </source>
</evidence>
<name>A0A4T0BES4_AURPU</name>
<evidence type="ECO:0000256" key="1">
    <source>
        <dbReference type="ARBA" id="ARBA00022723"/>
    </source>
</evidence>
<feature type="compositionally biased region" description="Basic and acidic residues" evidence="5">
    <location>
        <begin position="170"/>
        <end position="192"/>
    </location>
</feature>
<dbReference type="InterPro" id="IPR002893">
    <property type="entry name" value="Znf_MYND"/>
</dbReference>
<dbReference type="EMBL" id="QZBZ01000227">
    <property type="protein sequence ID" value="TIA32679.1"/>
    <property type="molecule type" value="Genomic_DNA"/>
</dbReference>
<proteinExistence type="predicted"/>
<feature type="compositionally biased region" description="Gly residues" evidence="5">
    <location>
        <begin position="153"/>
        <end position="168"/>
    </location>
</feature>
<dbReference type="Pfam" id="PF01753">
    <property type="entry name" value="zf-MYND"/>
    <property type="match status" value="1"/>
</dbReference>
<organism evidence="8 9">
    <name type="scientific">Aureobasidium pullulans</name>
    <name type="common">Black yeast</name>
    <name type="synonym">Pullularia pullulans</name>
    <dbReference type="NCBI Taxonomy" id="5580"/>
    <lineage>
        <taxon>Eukaryota</taxon>
        <taxon>Fungi</taxon>
        <taxon>Dikarya</taxon>
        <taxon>Ascomycota</taxon>
        <taxon>Pezizomycotina</taxon>
        <taxon>Dothideomycetes</taxon>
        <taxon>Dothideomycetidae</taxon>
        <taxon>Dothideales</taxon>
        <taxon>Saccotheciaceae</taxon>
        <taxon>Aureobasidium</taxon>
    </lineage>
</organism>
<accession>A0A4T0BES4</accession>
<dbReference type="PROSITE" id="PS50865">
    <property type="entry name" value="ZF_MYND_2"/>
    <property type="match status" value="1"/>
</dbReference>
<evidence type="ECO:0000256" key="2">
    <source>
        <dbReference type="ARBA" id="ARBA00022771"/>
    </source>
</evidence>
<feature type="region of interest" description="Disordered" evidence="5">
    <location>
        <begin position="88"/>
        <end position="124"/>
    </location>
</feature>
<feature type="region of interest" description="Disordered" evidence="5">
    <location>
        <begin position="137"/>
        <end position="247"/>
    </location>
</feature>
<keyword evidence="3" id="KW-0862">Zinc</keyword>
<keyword evidence="6" id="KW-1133">Transmembrane helix</keyword>
<keyword evidence="1" id="KW-0479">Metal-binding</keyword>
<comment type="caution">
    <text evidence="8">The sequence shown here is derived from an EMBL/GenBank/DDBJ whole genome shotgun (WGS) entry which is preliminary data.</text>
</comment>
<dbReference type="GO" id="GO:0008270">
    <property type="term" value="F:zinc ion binding"/>
    <property type="evidence" value="ECO:0007669"/>
    <property type="project" value="UniProtKB-KW"/>
</dbReference>
<gene>
    <name evidence="8" type="ORF">D6C78_08083</name>
</gene>
<dbReference type="Gene3D" id="6.10.140.2220">
    <property type="match status" value="1"/>
</dbReference>
<keyword evidence="6" id="KW-0812">Transmembrane</keyword>
<keyword evidence="6" id="KW-0472">Membrane</keyword>
<dbReference type="Proteomes" id="UP000308724">
    <property type="component" value="Unassembled WGS sequence"/>
</dbReference>
<evidence type="ECO:0000313" key="9">
    <source>
        <dbReference type="Proteomes" id="UP000308724"/>
    </source>
</evidence>